<comment type="caution">
    <text evidence="1">The sequence shown here is derived from an EMBL/GenBank/DDBJ whole genome shotgun (WGS) entry which is preliminary data.</text>
</comment>
<reference evidence="1" key="2">
    <citation type="submission" date="2020-11" db="EMBL/GenBank/DDBJ databases">
        <authorList>
            <person name="McCartney M.A."/>
            <person name="Auch B."/>
            <person name="Kono T."/>
            <person name="Mallez S."/>
            <person name="Becker A."/>
            <person name="Gohl D.M."/>
            <person name="Silverstein K.A.T."/>
            <person name="Koren S."/>
            <person name="Bechman K.B."/>
            <person name="Herman A."/>
            <person name="Abrahante J.E."/>
            <person name="Garbe J."/>
        </authorList>
    </citation>
    <scope>NUCLEOTIDE SEQUENCE</scope>
    <source>
        <strain evidence="1">Duluth1</strain>
        <tissue evidence="1">Whole animal</tissue>
    </source>
</reference>
<sequence length="109" mass="12237">MFYCLAAFAEYWTLVSICTGEPCLSFLARPVHIRKGAALLTPGYMMLLMMKKALLPVLLRQGQTWLRLKLGQKNPMIDADANREIPSDILPYHVCCPGTFGQAVQDIHI</sequence>
<keyword evidence="2" id="KW-1185">Reference proteome</keyword>
<protein>
    <submittedName>
        <fullName evidence="1">Uncharacterized protein</fullName>
    </submittedName>
</protein>
<evidence type="ECO:0000313" key="2">
    <source>
        <dbReference type="Proteomes" id="UP000828390"/>
    </source>
</evidence>
<organism evidence="1 2">
    <name type="scientific">Dreissena polymorpha</name>
    <name type="common">Zebra mussel</name>
    <name type="synonym">Mytilus polymorpha</name>
    <dbReference type="NCBI Taxonomy" id="45954"/>
    <lineage>
        <taxon>Eukaryota</taxon>
        <taxon>Metazoa</taxon>
        <taxon>Spiralia</taxon>
        <taxon>Lophotrochozoa</taxon>
        <taxon>Mollusca</taxon>
        <taxon>Bivalvia</taxon>
        <taxon>Autobranchia</taxon>
        <taxon>Heteroconchia</taxon>
        <taxon>Euheterodonta</taxon>
        <taxon>Imparidentia</taxon>
        <taxon>Neoheterodontei</taxon>
        <taxon>Myida</taxon>
        <taxon>Dreissenoidea</taxon>
        <taxon>Dreissenidae</taxon>
        <taxon>Dreissena</taxon>
    </lineage>
</organism>
<dbReference type="AlphaFoldDB" id="A0A9D4IHY9"/>
<accession>A0A9D4IHY9</accession>
<name>A0A9D4IHY9_DREPO</name>
<evidence type="ECO:0000313" key="1">
    <source>
        <dbReference type="EMBL" id="KAH3773197.1"/>
    </source>
</evidence>
<dbReference type="EMBL" id="JAIWYP010000009">
    <property type="protein sequence ID" value="KAH3773197.1"/>
    <property type="molecule type" value="Genomic_DNA"/>
</dbReference>
<gene>
    <name evidence="1" type="ORF">DPMN_174554</name>
</gene>
<proteinExistence type="predicted"/>
<reference evidence="1" key="1">
    <citation type="journal article" date="2019" name="bioRxiv">
        <title>The Genome of the Zebra Mussel, Dreissena polymorpha: A Resource for Invasive Species Research.</title>
        <authorList>
            <person name="McCartney M.A."/>
            <person name="Auch B."/>
            <person name="Kono T."/>
            <person name="Mallez S."/>
            <person name="Zhang Y."/>
            <person name="Obille A."/>
            <person name="Becker A."/>
            <person name="Abrahante J.E."/>
            <person name="Garbe J."/>
            <person name="Badalamenti J.P."/>
            <person name="Herman A."/>
            <person name="Mangelson H."/>
            <person name="Liachko I."/>
            <person name="Sullivan S."/>
            <person name="Sone E.D."/>
            <person name="Koren S."/>
            <person name="Silverstein K.A.T."/>
            <person name="Beckman K.B."/>
            <person name="Gohl D.M."/>
        </authorList>
    </citation>
    <scope>NUCLEOTIDE SEQUENCE</scope>
    <source>
        <strain evidence="1">Duluth1</strain>
        <tissue evidence="1">Whole animal</tissue>
    </source>
</reference>
<dbReference type="Proteomes" id="UP000828390">
    <property type="component" value="Unassembled WGS sequence"/>
</dbReference>